<protein>
    <recommendedName>
        <fullName evidence="2">Flagellar calcium-binding protein EF-hand domain-containing protein</fullName>
    </recommendedName>
</protein>
<dbReference type="PROSITE" id="PS00018">
    <property type="entry name" value="EF_HAND_1"/>
    <property type="match status" value="2"/>
</dbReference>
<dbReference type="Gene3D" id="1.10.238.10">
    <property type="entry name" value="EF-hand"/>
    <property type="match status" value="2"/>
</dbReference>
<organism evidence="3">
    <name type="scientific">Spirobranchus lamarcki</name>
    <name type="common">Keelworm</name>
    <name type="synonym">Pomatoceros lamarcki</name>
    <dbReference type="NCBI Taxonomy" id="2082999"/>
    <lineage>
        <taxon>Eukaryota</taxon>
        <taxon>Metazoa</taxon>
        <taxon>Spiralia</taxon>
        <taxon>Lophotrochozoa</taxon>
        <taxon>Annelida</taxon>
        <taxon>Polychaeta</taxon>
        <taxon>Sedentaria</taxon>
        <taxon>Canalipalpata</taxon>
        <taxon>Sabellida</taxon>
        <taxon>Serpulidae</taxon>
        <taxon>Spirobranchus</taxon>
    </lineage>
</organism>
<dbReference type="AlphaFoldDB" id="D2WL80"/>
<dbReference type="InterPro" id="IPR054322">
    <property type="entry name" value="FCABP_EF-hand"/>
</dbReference>
<dbReference type="SUPFAM" id="SSF47473">
    <property type="entry name" value="EF-hand"/>
    <property type="match status" value="1"/>
</dbReference>
<keyword evidence="1" id="KW-0106">Calcium</keyword>
<dbReference type="InterPro" id="IPR011992">
    <property type="entry name" value="EF-hand-dom_pair"/>
</dbReference>
<evidence type="ECO:0000313" key="3">
    <source>
        <dbReference type="EMBL" id="ADB11395.1"/>
    </source>
</evidence>
<feature type="domain" description="Flagellar calcium-binding protein EF-hand" evidence="2">
    <location>
        <begin position="29"/>
        <end position="106"/>
    </location>
</feature>
<name>D2WL80_SPILA</name>
<dbReference type="EMBL" id="GQ381297">
    <property type="protein sequence ID" value="ADB11395.1"/>
    <property type="molecule type" value="mRNA"/>
</dbReference>
<sequence>TKSKKKQQGFKMADWAEKHVPELLKRTYDTPEAGELRKKFFIESDLNGNKLLSFCEVQKGIRDVLHNDDLYKATQAIKRAFDMAKNSEASESVHGEDYIDPNEGRFFFQSLITSYRYWLRFKKMDKNHDNRVELVEYKEAHGNGGNGDAEQQFKDMDVNKGGYILYDEWYNYNVKHEALFDFLD</sequence>
<dbReference type="Pfam" id="PF22592">
    <property type="entry name" value="FCaBP_EF-hand"/>
    <property type="match status" value="1"/>
</dbReference>
<accession>D2WL80</accession>
<proteinExistence type="evidence at transcript level"/>
<dbReference type="InterPro" id="IPR018247">
    <property type="entry name" value="EF_Hand_1_Ca_BS"/>
</dbReference>
<feature type="non-terminal residue" evidence="3">
    <location>
        <position position="1"/>
    </location>
</feature>
<evidence type="ECO:0000259" key="2">
    <source>
        <dbReference type="Pfam" id="PF22592"/>
    </source>
</evidence>
<reference evidence="3" key="1">
    <citation type="journal article" date="2009" name="BMC Evol. Biol.">
        <title>An EST screen from the annelid Pomatoceros lamarckii reveals patterns of gene loss and gain in animals.</title>
        <authorList>
            <person name="Takahashi T."/>
            <person name="McDougall C."/>
            <person name="Troscianko J."/>
            <person name="Chen W.C."/>
            <person name="Jayaraman-Nagarajan A."/>
            <person name="Shimeld S.M."/>
            <person name="Ferrier D.E."/>
        </authorList>
    </citation>
    <scope>NUCLEOTIDE SEQUENCE</scope>
</reference>
<evidence type="ECO:0000256" key="1">
    <source>
        <dbReference type="ARBA" id="ARBA00022837"/>
    </source>
</evidence>